<keyword evidence="3" id="KW-0285">Flavoprotein</keyword>
<feature type="domain" description="Glucose-methanol-choline oxidoreductase N-terminal" evidence="5">
    <location>
        <begin position="128"/>
        <end position="380"/>
    </location>
</feature>
<keyword evidence="8" id="KW-1185">Reference proteome</keyword>
<dbReference type="EMBL" id="JACAZF010000012">
    <property type="protein sequence ID" value="KAF7292086.1"/>
    <property type="molecule type" value="Genomic_DNA"/>
</dbReference>
<evidence type="ECO:0000313" key="8">
    <source>
        <dbReference type="Proteomes" id="UP000636479"/>
    </source>
</evidence>
<dbReference type="GO" id="GO:0050660">
    <property type="term" value="F:flavin adenine dinucleotide binding"/>
    <property type="evidence" value="ECO:0007669"/>
    <property type="project" value="InterPro"/>
</dbReference>
<dbReference type="Pfam" id="PF05199">
    <property type="entry name" value="GMC_oxred_C"/>
    <property type="match status" value="1"/>
</dbReference>
<keyword evidence="4" id="KW-0732">Signal</keyword>
<proteinExistence type="inferred from homology"/>
<protein>
    <submittedName>
        <fullName evidence="7">Choline dehydrogenase</fullName>
    </submittedName>
</protein>
<evidence type="ECO:0000259" key="5">
    <source>
        <dbReference type="Pfam" id="PF00732"/>
    </source>
</evidence>
<dbReference type="InterPro" id="IPR007867">
    <property type="entry name" value="GMC_OxRtase_C"/>
</dbReference>
<dbReference type="InterPro" id="IPR000172">
    <property type="entry name" value="GMC_OxRdtase_N"/>
</dbReference>
<reference evidence="7" key="1">
    <citation type="submission" date="2020-05" db="EMBL/GenBank/DDBJ databases">
        <title>Mycena genomes resolve the evolution of fungal bioluminescence.</title>
        <authorList>
            <person name="Tsai I.J."/>
        </authorList>
    </citation>
    <scope>NUCLEOTIDE SEQUENCE</scope>
    <source>
        <strain evidence="7">171206Taipei</strain>
    </source>
</reference>
<evidence type="ECO:0000256" key="4">
    <source>
        <dbReference type="SAM" id="SignalP"/>
    </source>
</evidence>
<dbReference type="Gene3D" id="3.30.560.10">
    <property type="entry name" value="Glucose Oxidase, domain 3"/>
    <property type="match status" value="1"/>
</dbReference>
<dbReference type="Gene3D" id="3.50.50.60">
    <property type="entry name" value="FAD/NAD(P)-binding domain"/>
    <property type="match status" value="1"/>
</dbReference>
<name>A0A8H6S3I7_9AGAR</name>
<dbReference type="PIRSF" id="PIRSF000137">
    <property type="entry name" value="Alcohol_oxidase"/>
    <property type="match status" value="1"/>
</dbReference>
<dbReference type="GeneID" id="59351361"/>
<evidence type="ECO:0000259" key="6">
    <source>
        <dbReference type="Pfam" id="PF05199"/>
    </source>
</evidence>
<feature type="signal peptide" evidence="4">
    <location>
        <begin position="1"/>
        <end position="20"/>
    </location>
</feature>
<feature type="chain" id="PRO_5034162379" evidence="4">
    <location>
        <begin position="21"/>
        <end position="630"/>
    </location>
</feature>
<evidence type="ECO:0000313" key="7">
    <source>
        <dbReference type="EMBL" id="KAF7292086.1"/>
    </source>
</evidence>
<dbReference type="GO" id="GO:0016614">
    <property type="term" value="F:oxidoreductase activity, acting on CH-OH group of donors"/>
    <property type="evidence" value="ECO:0007669"/>
    <property type="project" value="InterPro"/>
</dbReference>
<comment type="caution">
    <text evidence="7">The sequence shown here is derived from an EMBL/GenBank/DDBJ whole genome shotgun (WGS) entry which is preliminary data.</text>
</comment>
<accession>A0A8H6S3I7</accession>
<dbReference type="PANTHER" id="PTHR11552:SF213">
    <property type="entry name" value="DEHYDROGENASE, PUTATIVE-RELATED"/>
    <property type="match status" value="1"/>
</dbReference>
<gene>
    <name evidence="7" type="ORF">MIND_01235000</name>
</gene>
<dbReference type="InterPro" id="IPR012132">
    <property type="entry name" value="GMC_OxRdtase"/>
</dbReference>
<dbReference type="Pfam" id="PF00732">
    <property type="entry name" value="GMC_oxred_N"/>
    <property type="match status" value="1"/>
</dbReference>
<keyword evidence="3" id="KW-0274">FAD</keyword>
<dbReference type="PANTHER" id="PTHR11552">
    <property type="entry name" value="GLUCOSE-METHANOL-CHOLINE GMC OXIDOREDUCTASE"/>
    <property type="match status" value="1"/>
</dbReference>
<feature type="binding site" evidence="3">
    <location>
        <position position="285"/>
    </location>
    <ligand>
        <name>FAD</name>
        <dbReference type="ChEBI" id="CHEBI:57692"/>
    </ligand>
</feature>
<feature type="domain" description="Glucose-methanol-choline oxidoreductase C-terminal" evidence="6">
    <location>
        <begin position="481"/>
        <end position="617"/>
    </location>
</feature>
<dbReference type="AlphaFoldDB" id="A0A8H6S3I7"/>
<dbReference type="OrthoDB" id="269227at2759"/>
<dbReference type="RefSeq" id="XP_037214813.1">
    <property type="nucleotide sequence ID" value="XM_037368845.1"/>
</dbReference>
<organism evidence="7 8">
    <name type="scientific">Mycena indigotica</name>
    <dbReference type="NCBI Taxonomy" id="2126181"/>
    <lineage>
        <taxon>Eukaryota</taxon>
        <taxon>Fungi</taxon>
        <taxon>Dikarya</taxon>
        <taxon>Basidiomycota</taxon>
        <taxon>Agaricomycotina</taxon>
        <taxon>Agaricomycetes</taxon>
        <taxon>Agaricomycetidae</taxon>
        <taxon>Agaricales</taxon>
        <taxon>Marasmiineae</taxon>
        <taxon>Mycenaceae</taxon>
        <taxon>Mycena</taxon>
    </lineage>
</organism>
<dbReference type="SUPFAM" id="SSF51905">
    <property type="entry name" value="FAD/NAD(P)-binding domain"/>
    <property type="match status" value="1"/>
</dbReference>
<dbReference type="Proteomes" id="UP000636479">
    <property type="component" value="Unassembled WGS sequence"/>
</dbReference>
<comment type="similarity">
    <text evidence="2">Belongs to the GMC oxidoreductase family.</text>
</comment>
<evidence type="ECO:0000256" key="3">
    <source>
        <dbReference type="PIRSR" id="PIRSR000137-2"/>
    </source>
</evidence>
<dbReference type="SUPFAM" id="SSF54373">
    <property type="entry name" value="FAD-linked reductases, C-terminal domain"/>
    <property type="match status" value="1"/>
</dbReference>
<comment type="cofactor">
    <cofactor evidence="1 3">
        <name>FAD</name>
        <dbReference type="ChEBI" id="CHEBI:57692"/>
    </cofactor>
</comment>
<sequence>MRSRAFLSLLSSALLYGALAALVSLDADATVSADADALLGLDACPDPAKANYDFIVVGAGVGGGPVASRLVKAGFSVLLVDAGHDVTTVNSTIPFYFGRAIEDPASELNYSHSQYSLGAKFPRDGEWYPRARALGGSTIHNAMINHIGLTRKDFDAIAGMFNDSTWSYDHMRSYFTKLERNLYAEAGDANHGFDGWLTTSLNPTQIIVLPQFADNQLLDVVGTMGSFPPGVISDINAAETEAAFGAGVPSYTISEVHNRSYVHDFIRDTHAAAPKKLTLATDTLVTKIQLCKSKKTGKPQAYGVQLVPNAALPVASNFNGKKILVPKLVTAKYEVIISAGVFQTPQLLMLSGIGDKKQLTANGIQPIVNLPGVGANLQDHDELSVIWTLKQNHTLYNGCTVLYDGKDDPCLAEWSATGGQNLYSLGAALWMLQTNSTPGLTEPDIMVYWFPAYFAGFYHGFPEQIANVHNALTAITLKAHPSSRGTVQLTGPHPQDKLVINKHRFEGPGGPADIASLREGVKIARSVVAQTGIIDHVDAEVYPGPQAASDAQIEDHVLQRVFGHHACCTAKIGADGDPTAVLDNNFQVRGVGNLRVVDISSWANVPGWFVTTPTYMISEKAADILIAQYS</sequence>
<dbReference type="InterPro" id="IPR036188">
    <property type="entry name" value="FAD/NAD-bd_sf"/>
</dbReference>
<evidence type="ECO:0000256" key="1">
    <source>
        <dbReference type="ARBA" id="ARBA00001974"/>
    </source>
</evidence>
<evidence type="ECO:0000256" key="2">
    <source>
        <dbReference type="ARBA" id="ARBA00010790"/>
    </source>
</evidence>